<feature type="non-terminal residue" evidence="1">
    <location>
        <position position="1"/>
    </location>
</feature>
<keyword evidence="2" id="KW-1185">Reference proteome</keyword>
<name>A0A367LIS1_9HYPO</name>
<comment type="caution">
    <text evidence="1">The sequence shown here is derived from an EMBL/GenBank/DDBJ whole genome shotgun (WGS) entry which is preliminary data.</text>
</comment>
<feature type="non-terminal residue" evidence="1">
    <location>
        <position position="106"/>
    </location>
</feature>
<evidence type="ECO:0000313" key="1">
    <source>
        <dbReference type="EMBL" id="RCI14328.1"/>
    </source>
</evidence>
<accession>A0A367LIS1</accession>
<dbReference type="OrthoDB" id="4927418at2759"/>
<gene>
    <name evidence="1" type="ORF">L249_6046</name>
</gene>
<dbReference type="Proteomes" id="UP000253664">
    <property type="component" value="Unassembled WGS sequence"/>
</dbReference>
<proteinExistence type="predicted"/>
<dbReference type="AlphaFoldDB" id="A0A367LIS1"/>
<evidence type="ECO:0000313" key="2">
    <source>
        <dbReference type="Proteomes" id="UP000253664"/>
    </source>
</evidence>
<organism evidence="1 2">
    <name type="scientific">Ophiocordyceps polyrhachis-furcata BCC 54312</name>
    <dbReference type="NCBI Taxonomy" id="1330021"/>
    <lineage>
        <taxon>Eukaryota</taxon>
        <taxon>Fungi</taxon>
        <taxon>Dikarya</taxon>
        <taxon>Ascomycota</taxon>
        <taxon>Pezizomycotina</taxon>
        <taxon>Sordariomycetes</taxon>
        <taxon>Hypocreomycetidae</taxon>
        <taxon>Hypocreales</taxon>
        <taxon>Ophiocordycipitaceae</taxon>
        <taxon>Ophiocordyceps</taxon>
    </lineage>
</organism>
<reference evidence="1 2" key="1">
    <citation type="journal article" date="2015" name="BMC Genomics">
        <title>Insights from the genome of Ophiocordyceps polyrhachis-furcata to pathogenicity and host specificity in insect fungi.</title>
        <authorList>
            <person name="Wichadakul D."/>
            <person name="Kobmoo N."/>
            <person name="Ingsriswang S."/>
            <person name="Tangphatsornruang S."/>
            <person name="Chantasingh D."/>
            <person name="Luangsa-ard J.J."/>
            <person name="Eurwilaichitr L."/>
        </authorList>
    </citation>
    <scope>NUCLEOTIDE SEQUENCE [LARGE SCALE GENOMIC DNA]</scope>
    <source>
        <strain evidence="1 2">BCC 54312</strain>
    </source>
</reference>
<dbReference type="EMBL" id="LKCN02000004">
    <property type="protein sequence ID" value="RCI14328.1"/>
    <property type="molecule type" value="Genomic_DNA"/>
</dbReference>
<sequence length="106" mass="11671">YIACGYFPARYKESNIIVLRKAGKSLEVLRTPRGYRPILLLNTLTTLIRSYLTSCSSRLKVDGRLSKPFDIERGAPRGTRPTLLVYLAAGSPLALASESLSLLGSR</sequence>
<protein>
    <submittedName>
        <fullName evidence="1">Uncharacterized protein</fullName>
    </submittedName>
</protein>